<protein>
    <submittedName>
        <fullName evidence="7">Thioredoxin reductase</fullName>
    </submittedName>
</protein>
<evidence type="ECO:0000256" key="2">
    <source>
        <dbReference type="ARBA" id="ARBA00022827"/>
    </source>
</evidence>
<evidence type="ECO:0000313" key="7">
    <source>
        <dbReference type="EMBL" id="KEI12054.1"/>
    </source>
</evidence>
<name>A0AA40IRY2_CLONO</name>
<keyword evidence="3" id="KW-0560">Oxidoreductase</keyword>
<accession>A0AA40IRY2</accession>
<dbReference type="SUPFAM" id="SSF51905">
    <property type="entry name" value="FAD/NAD(P)-binding domain"/>
    <property type="match status" value="1"/>
</dbReference>
<dbReference type="GO" id="GO:0016668">
    <property type="term" value="F:oxidoreductase activity, acting on a sulfur group of donors, NAD(P) as acceptor"/>
    <property type="evidence" value="ECO:0007669"/>
    <property type="project" value="UniProtKB-ARBA"/>
</dbReference>
<sequence length="312" mass="34721">MNKPNKAIDVLIIGSGPAGLTAGIYASRLKFLTLILEDEIIGGQIRDAYRIENYPGFINISGIDLIKNIQEQAIASGCIIDEFDKILSVKLTNDKKIIETQSYIYNAKTVIIASGAKRRQLPIPEENNFHGKGIHYCELCDGHMYEDKHIAIIGGGNSALLAVKFLSMYAKKITIIQQFDYFQAEKKIQEETFNNPKVNIIWNSEVKHAIGDNKLSKIVIENIQTNITSELSIDGIFVYIGFIPSTELYKDYITLDEFGNILADETTKTNVEGVFAAGDVRSKLFRQLTTATADGTVAALMAEKFINKINKE</sequence>
<keyword evidence="4" id="KW-1015">Disulfide bond</keyword>
<dbReference type="InterPro" id="IPR050097">
    <property type="entry name" value="Ferredoxin-NADP_redctase_2"/>
</dbReference>
<evidence type="ECO:0000256" key="5">
    <source>
        <dbReference type="ARBA" id="ARBA00023284"/>
    </source>
</evidence>
<dbReference type="InterPro" id="IPR008255">
    <property type="entry name" value="Pyr_nucl-diS_OxRdtase_2_AS"/>
</dbReference>
<dbReference type="InterPro" id="IPR036188">
    <property type="entry name" value="FAD/NAD-bd_sf"/>
</dbReference>
<dbReference type="PROSITE" id="PS00573">
    <property type="entry name" value="PYRIDINE_REDOX_2"/>
    <property type="match status" value="1"/>
</dbReference>
<evidence type="ECO:0000256" key="3">
    <source>
        <dbReference type="ARBA" id="ARBA00023002"/>
    </source>
</evidence>
<keyword evidence="2" id="KW-0274">FAD</keyword>
<gene>
    <name evidence="7" type="ORF">Z959_05440</name>
</gene>
<evidence type="ECO:0000259" key="6">
    <source>
        <dbReference type="Pfam" id="PF07992"/>
    </source>
</evidence>
<keyword evidence="1" id="KW-0285">Flavoprotein</keyword>
<reference evidence="7 8" key="1">
    <citation type="submission" date="2014-02" db="EMBL/GenBank/DDBJ databases">
        <title>Plasmidome dynamics in the species complex Clostridium novyi sensu lato converts strains of independent lineages into distinctly different pathogens.</title>
        <authorList>
            <person name="Skarin H."/>
            <person name="Segerman B."/>
        </authorList>
    </citation>
    <scope>NUCLEOTIDE SEQUENCE [LARGE SCALE GENOMIC DNA]</scope>
    <source>
        <strain evidence="7 8">ATCC 27606</strain>
    </source>
</reference>
<dbReference type="AlphaFoldDB" id="A0AA40IRY2"/>
<comment type="caution">
    <text evidence="7">The sequence shown here is derived from an EMBL/GenBank/DDBJ whole genome shotgun (WGS) entry which is preliminary data.</text>
</comment>
<dbReference type="EMBL" id="JENW01000154">
    <property type="protein sequence ID" value="KEI12054.1"/>
    <property type="molecule type" value="Genomic_DNA"/>
</dbReference>
<keyword evidence="5" id="KW-0676">Redox-active center</keyword>
<dbReference type="InterPro" id="IPR023753">
    <property type="entry name" value="FAD/NAD-binding_dom"/>
</dbReference>
<feature type="domain" description="FAD/NAD(P)-binding" evidence="6">
    <location>
        <begin position="9"/>
        <end position="295"/>
    </location>
</feature>
<dbReference type="PANTHER" id="PTHR48105">
    <property type="entry name" value="THIOREDOXIN REDUCTASE 1-RELATED-RELATED"/>
    <property type="match status" value="1"/>
</dbReference>
<evidence type="ECO:0000313" key="8">
    <source>
        <dbReference type="Proteomes" id="UP000027770"/>
    </source>
</evidence>
<dbReference type="PRINTS" id="PR00469">
    <property type="entry name" value="PNDRDTASEII"/>
</dbReference>
<evidence type="ECO:0000256" key="1">
    <source>
        <dbReference type="ARBA" id="ARBA00022630"/>
    </source>
</evidence>
<keyword evidence="8" id="KW-1185">Reference proteome</keyword>
<dbReference type="PRINTS" id="PR00368">
    <property type="entry name" value="FADPNR"/>
</dbReference>
<dbReference type="RefSeq" id="WP_039222191.1">
    <property type="nucleotide sequence ID" value="NZ_JENW01000154.1"/>
</dbReference>
<dbReference type="Pfam" id="PF07992">
    <property type="entry name" value="Pyr_redox_2"/>
    <property type="match status" value="1"/>
</dbReference>
<dbReference type="Gene3D" id="3.50.50.60">
    <property type="entry name" value="FAD/NAD(P)-binding domain"/>
    <property type="match status" value="2"/>
</dbReference>
<organism evidence="7 8">
    <name type="scientific">Clostridium novyi B str. ATCC 27606</name>
    <dbReference type="NCBI Taxonomy" id="1443123"/>
    <lineage>
        <taxon>Bacteria</taxon>
        <taxon>Bacillati</taxon>
        <taxon>Bacillota</taxon>
        <taxon>Clostridia</taxon>
        <taxon>Eubacteriales</taxon>
        <taxon>Clostridiaceae</taxon>
        <taxon>Clostridium</taxon>
    </lineage>
</organism>
<dbReference type="Proteomes" id="UP000027770">
    <property type="component" value="Unassembled WGS sequence"/>
</dbReference>
<evidence type="ECO:0000256" key="4">
    <source>
        <dbReference type="ARBA" id="ARBA00023157"/>
    </source>
</evidence>
<proteinExistence type="predicted"/>